<evidence type="ECO:0000259" key="3">
    <source>
        <dbReference type="PROSITE" id="PS50977"/>
    </source>
</evidence>
<dbReference type="PANTHER" id="PTHR30055:SF226">
    <property type="entry name" value="HTH-TYPE TRANSCRIPTIONAL REGULATOR PKSA"/>
    <property type="match status" value="1"/>
</dbReference>
<dbReference type="InterPro" id="IPR036271">
    <property type="entry name" value="Tet_transcr_reg_TetR-rel_C_sf"/>
</dbReference>
<dbReference type="RefSeq" id="WP_220289260.1">
    <property type="nucleotide sequence ID" value="NZ_JAEUAX010000005.1"/>
</dbReference>
<protein>
    <submittedName>
        <fullName evidence="4">TetR/AcrR family transcriptional regulator</fullName>
    </submittedName>
</protein>
<evidence type="ECO:0000256" key="2">
    <source>
        <dbReference type="PROSITE-ProRule" id="PRU00335"/>
    </source>
</evidence>
<dbReference type="InterPro" id="IPR009057">
    <property type="entry name" value="Homeodomain-like_sf"/>
</dbReference>
<dbReference type="SUPFAM" id="SSF48498">
    <property type="entry name" value="Tetracyclin repressor-like, C-terminal domain"/>
    <property type="match status" value="1"/>
</dbReference>
<dbReference type="Proteomes" id="UP000777440">
    <property type="component" value="Unassembled WGS sequence"/>
</dbReference>
<evidence type="ECO:0000313" key="5">
    <source>
        <dbReference type="Proteomes" id="UP000777440"/>
    </source>
</evidence>
<keyword evidence="1 2" id="KW-0238">DNA-binding</keyword>
<accession>A0ABS7HYW3</accession>
<dbReference type="Pfam" id="PF00440">
    <property type="entry name" value="TetR_N"/>
    <property type="match status" value="1"/>
</dbReference>
<dbReference type="PANTHER" id="PTHR30055">
    <property type="entry name" value="HTH-TYPE TRANSCRIPTIONAL REGULATOR RUTR"/>
    <property type="match status" value="1"/>
</dbReference>
<comment type="caution">
    <text evidence="4">The sequence shown here is derived from an EMBL/GenBank/DDBJ whole genome shotgun (WGS) entry which is preliminary data.</text>
</comment>
<name>A0ABS7HYW3_9MICO</name>
<gene>
    <name evidence="4" type="ORF">JNB61_11780</name>
</gene>
<dbReference type="InterPro" id="IPR001647">
    <property type="entry name" value="HTH_TetR"/>
</dbReference>
<dbReference type="Gene3D" id="1.10.357.10">
    <property type="entry name" value="Tetracycline Repressor, domain 2"/>
    <property type="match status" value="1"/>
</dbReference>
<dbReference type="SUPFAM" id="SSF46689">
    <property type="entry name" value="Homeodomain-like"/>
    <property type="match status" value="1"/>
</dbReference>
<proteinExistence type="predicted"/>
<sequence>MSAKADALLPGIVRAIREKGPEAFALNSIAEELGTSSRMLIYHFGGRDELLGRAMHHVRQETISDLEVEPPTSLDEAMDSWWQYYMKHPSDMQLFFHLASRTYESREDFEDFASSAMDSWIGYFSRASEAEGVSADLAQVLARLVLASLRGLVVDVLVSGDRTEAERALDLLRGALAAQREALSPHITPH</sequence>
<feature type="DNA-binding region" description="H-T-H motif" evidence="2">
    <location>
        <begin position="25"/>
        <end position="44"/>
    </location>
</feature>
<organism evidence="4 5">
    <name type="scientific">Microbacterium ureisolvens</name>
    <dbReference type="NCBI Taxonomy" id="2781186"/>
    <lineage>
        <taxon>Bacteria</taxon>
        <taxon>Bacillati</taxon>
        <taxon>Actinomycetota</taxon>
        <taxon>Actinomycetes</taxon>
        <taxon>Micrococcales</taxon>
        <taxon>Microbacteriaceae</taxon>
        <taxon>Microbacterium</taxon>
    </lineage>
</organism>
<keyword evidence="5" id="KW-1185">Reference proteome</keyword>
<evidence type="ECO:0000313" key="4">
    <source>
        <dbReference type="EMBL" id="MBW9110453.1"/>
    </source>
</evidence>
<dbReference type="EMBL" id="JAEUAX010000005">
    <property type="protein sequence ID" value="MBW9110453.1"/>
    <property type="molecule type" value="Genomic_DNA"/>
</dbReference>
<feature type="domain" description="HTH tetR-type" evidence="3">
    <location>
        <begin position="2"/>
        <end position="62"/>
    </location>
</feature>
<evidence type="ECO:0000256" key="1">
    <source>
        <dbReference type="ARBA" id="ARBA00023125"/>
    </source>
</evidence>
<reference evidence="4 5" key="1">
    <citation type="journal article" date="2021" name="MBio">
        <title>Poor Competitiveness of Bradyrhizobium in Pigeon Pea Root Colonization in Indian Soils.</title>
        <authorList>
            <person name="Chalasani D."/>
            <person name="Basu A."/>
            <person name="Pullabhotla S.V.S.R.N."/>
            <person name="Jorrin B."/>
            <person name="Neal A.L."/>
            <person name="Poole P.S."/>
            <person name="Podile A.R."/>
            <person name="Tkacz A."/>
        </authorList>
    </citation>
    <scope>NUCLEOTIDE SEQUENCE [LARGE SCALE GENOMIC DNA]</scope>
    <source>
        <strain evidence="4 5">HU12</strain>
    </source>
</reference>
<dbReference type="InterPro" id="IPR050109">
    <property type="entry name" value="HTH-type_TetR-like_transc_reg"/>
</dbReference>
<dbReference type="PROSITE" id="PS50977">
    <property type="entry name" value="HTH_TETR_2"/>
    <property type="match status" value="1"/>
</dbReference>